<organism evidence="9 10">
    <name type="scientific">Physocladia obscura</name>
    <dbReference type="NCBI Taxonomy" id="109957"/>
    <lineage>
        <taxon>Eukaryota</taxon>
        <taxon>Fungi</taxon>
        <taxon>Fungi incertae sedis</taxon>
        <taxon>Chytridiomycota</taxon>
        <taxon>Chytridiomycota incertae sedis</taxon>
        <taxon>Chytridiomycetes</taxon>
        <taxon>Chytridiales</taxon>
        <taxon>Chytriomycetaceae</taxon>
        <taxon>Physocladia</taxon>
    </lineage>
</organism>
<dbReference type="Gene3D" id="1.10.489.10">
    <property type="entry name" value="Chloroperoxidase-like"/>
    <property type="match status" value="1"/>
</dbReference>
<dbReference type="Pfam" id="PF01328">
    <property type="entry name" value="Peroxidase_2"/>
    <property type="match status" value="1"/>
</dbReference>
<dbReference type="Proteomes" id="UP001211907">
    <property type="component" value="Unassembled WGS sequence"/>
</dbReference>
<evidence type="ECO:0000256" key="1">
    <source>
        <dbReference type="ARBA" id="ARBA00001970"/>
    </source>
</evidence>
<evidence type="ECO:0000256" key="2">
    <source>
        <dbReference type="ARBA" id="ARBA00022559"/>
    </source>
</evidence>
<dbReference type="PROSITE" id="PS51405">
    <property type="entry name" value="HEME_HALOPEROXIDASE"/>
    <property type="match status" value="1"/>
</dbReference>
<proteinExistence type="inferred from homology"/>
<feature type="domain" description="Heme haloperoxidase family profile" evidence="8">
    <location>
        <begin position="12"/>
        <end position="226"/>
    </location>
</feature>
<keyword evidence="4" id="KW-0479">Metal-binding</keyword>
<evidence type="ECO:0000313" key="10">
    <source>
        <dbReference type="Proteomes" id="UP001211907"/>
    </source>
</evidence>
<evidence type="ECO:0000256" key="3">
    <source>
        <dbReference type="ARBA" id="ARBA00022617"/>
    </source>
</evidence>
<dbReference type="GO" id="GO:0004601">
    <property type="term" value="F:peroxidase activity"/>
    <property type="evidence" value="ECO:0007669"/>
    <property type="project" value="UniProtKB-KW"/>
</dbReference>
<gene>
    <name evidence="9" type="ORF">HK100_002741</name>
</gene>
<sequence>MAVDGTAISADSSHAYVPPQATDSRSPCPALNILANHGYLPRDGRALTKDMLYQAVKQVFNVDARPFSLNKIFYARDDPAHPEGLLLPGKDTIDLEDLNLPNKVEHEVSLTRHDRHLADSNKPDPALVAALKAATSSSTTTHLTATDITRHRVTRYAHSKQHNAQNMVYTTKELVLSLGQDAFILYVFGRDGMIPLEYIDDFFLLERIPNGWTKREQEFNFNSMVPLVASGLARFKWATLW</sequence>
<name>A0AAD5XF72_9FUNG</name>
<keyword evidence="10" id="KW-1185">Reference proteome</keyword>
<dbReference type="GO" id="GO:0046872">
    <property type="term" value="F:metal ion binding"/>
    <property type="evidence" value="ECO:0007669"/>
    <property type="project" value="UniProtKB-KW"/>
</dbReference>
<keyword evidence="5" id="KW-0560">Oxidoreductase</keyword>
<dbReference type="SUPFAM" id="SSF47571">
    <property type="entry name" value="Cloroperoxidase"/>
    <property type="match status" value="1"/>
</dbReference>
<dbReference type="PANTHER" id="PTHR33577">
    <property type="entry name" value="STERIGMATOCYSTIN BIOSYNTHESIS PEROXIDASE STCC-RELATED"/>
    <property type="match status" value="1"/>
</dbReference>
<dbReference type="InterPro" id="IPR000028">
    <property type="entry name" value="Chloroperoxidase"/>
</dbReference>
<evidence type="ECO:0000256" key="7">
    <source>
        <dbReference type="ARBA" id="ARBA00025795"/>
    </source>
</evidence>
<dbReference type="InterPro" id="IPR036851">
    <property type="entry name" value="Chloroperoxidase-like_sf"/>
</dbReference>
<dbReference type="PANTHER" id="PTHR33577:SF9">
    <property type="entry name" value="PEROXIDASE STCC"/>
    <property type="match status" value="1"/>
</dbReference>
<keyword evidence="3" id="KW-0349">Heme</keyword>
<evidence type="ECO:0000256" key="4">
    <source>
        <dbReference type="ARBA" id="ARBA00022723"/>
    </source>
</evidence>
<comment type="cofactor">
    <cofactor evidence="1">
        <name>heme b</name>
        <dbReference type="ChEBI" id="CHEBI:60344"/>
    </cofactor>
</comment>
<keyword evidence="6" id="KW-0408">Iron</keyword>
<evidence type="ECO:0000259" key="8">
    <source>
        <dbReference type="PROSITE" id="PS51405"/>
    </source>
</evidence>
<evidence type="ECO:0000256" key="5">
    <source>
        <dbReference type="ARBA" id="ARBA00023002"/>
    </source>
</evidence>
<keyword evidence="2" id="KW-0575">Peroxidase</keyword>
<protein>
    <recommendedName>
        <fullName evidence="8">Heme haloperoxidase family profile domain-containing protein</fullName>
    </recommendedName>
</protein>
<dbReference type="AlphaFoldDB" id="A0AAD5XF72"/>
<evidence type="ECO:0000256" key="6">
    <source>
        <dbReference type="ARBA" id="ARBA00023004"/>
    </source>
</evidence>
<reference evidence="9" key="1">
    <citation type="submission" date="2020-05" db="EMBL/GenBank/DDBJ databases">
        <title>Phylogenomic resolution of chytrid fungi.</title>
        <authorList>
            <person name="Stajich J.E."/>
            <person name="Amses K."/>
            <person name="Simmons R."/>
            <person name="Seto K."/>
            <person name="Myers J."/>
            <person name="Bonds A."/>
            <person name="Quandt C.A."/>
            <person name="Barry K."/>
            <person name="Liu P."/>
            <person name="Grigoriev I."/>
            <person name="Longcore J.E."/>
            <person name="James T.Y."/>
        </authorList>
    </citation>
    <scope>NUCLEOTIDE SEQUENCE</scope>
    <source>
        <strain evidence="9">JEL0513</strain>
    </source>
</reference>
<accession>A0AAD5XF72</accession>
<comment type="caution">
    <text evidence="9">The sequence shown here is derived from an EMBL/GenBank/DDBJ whole genome shotgun (WGS) entry which is preliminary data.</text>
</comment>
<comment type="similarity">
    <text evidence="7">Belongs to the chloroperoxidase family.</text>
</comment>
<evidence type="ECO:0000313" key="9">
    <source>
        <dbReference type="EMBL" id="KAJ3111275.1"/>
    </source>
</evidence>
<dbReference type="EMBL" id="JADGJH010001646">
    <property type="protein sequence ID" value="KAJ3111275.1"/>
    <property type="molecule type" value="Genomic_DNA"/>
</dbReference>